<dbReference type="EMBL" id="JAEDAM010000046">
    <property type="protein sequence ID" value="MBS8122152.1"/>
    <property type="molecule type" value="Genomic_DNA"/>
</dbReference>
<evidence type="ECO:0000313" key="3">
    <source>
        <dbReference type="Proteomes" id="UP000680365"/>
    </source>
</evidence>
<dbReference type="PANTHER" id="PTHR34825:SF1">
    <property type="entry name" value="AAA-ATPASE-LIKE DOMAIN-CONTAINING PROTEIN"/>
    <property type="match status" value="1"/>
</dbReference>
<feature type="non-terminal residue" evidence="2">
    <location>
        <position position="49"/>
    </location>
</feature>
<accession>A0ABS5QLV8</accession>
<gene>
    <name evidence="2" type="ORF">VAMP_134n122</name>
</gene>
<reference evidence="2 3" key="1">
    <citation type="journal article" date="2021" name="Nat. Commun.">
        <title>Reductive evolution and unique predatory mode in the CPR bacterium Vampirococcus lugosii.</title>
        <authorList>
            <person name="Moreira D."/>
            <person name="Zivanovic Y."/>
            <person name="Lopez-Archilla A.I."/>
            <person name="Iniesto M."/>
            <person name="Lopez-Garcia P."/>
        </authorList>
    </citation>
    <scope>NUCLEOTIDE SEQUENCE [LARGE SCALE GENOMIC DNA]</scope>
    <source>
        <strain evidence="2">Chiprana</strain>
    </source>
</reference>
<proteinExistence type="predicted"/>
<organism evidence="2 3">
    <name type="scientific">Candidatus Vampirococcus lugosii</name>
    <dbReference type="NCBI Taxonomy" id="2789015"/>
    <lineage>
        <taxon>Bacteria</taxon>
        <taxon>Candidatus Absconditibacteriota</taxon>
        <taxon>Vampirococcus</taxon>
    </lineage>
</organism>
<evidence type="ECO:0000313" key="2">
    <source>
        <dbReference type="EMBL" id="MBS8122152.1"/>
    </source>
</evidence>
<evidence type="ECO:0000259" key="1">
    <source>
        <dbReference type="Pfam" id="PF09820"/>
    </source>
</evidence>
<keyword evidence="3" id="KW-1185">Reference proteome</keyword>
<dbReference type="RefSeq" id="WP_213349416.1">
    <property type="nucleotide sequence ID" value="NZ_JAEDAM010000046.1"/>
</dbReference>
<sequence length="49" mass="5969">MKKIAIGIQDFKKLITDNYYYIDKTKIIYNLLISNNYYFLSRPRRFGKS</sequence>
<dbReference type="PANTHER" id="PTHR34825">
    <property type="entry name" value="CONSERVED PROTEIN, WITH A WEAK D-GALACTARATE DEHYDRATASE/ALTRONATE HYDROLASE DOMAIN"/>
    <property type="match status" value="1"/>
</dbReference>
<dbReference type="Proteomes" id="UP000680365">
    <property type="component" value="Unassembled WGS sequence"/>
</dbReference>
<dbReference type="InterPro" id="IPR018631">
    <property type="entry name" value="AAA-ATPase-like_dom"/>
</dbReference>
<dbReference type="Pfam" id="PF09820">
    <property type="entry name" value="AAA-ATPase_like"/>
    <property type="match status" value="1"/>
</dbReference>
<comment type="caution">
    <text evidence="2">The sequence shown here is derived from an EMBL/GenBank/DDBJ whole genome shotgun (WGS) entry which is preliminary data.</text>
</comment>
<name>A0ABS5QLV8_9BACT</name>
<protein>
    <submittedName>
        <fullName evidence="2">ATPase, archaeal AAA+ ATPase superfamily</fullName>
    </submittedName>
</protein>
<feature type="domain" description="AAA-ATPase-like" evidence="1">
    <location>
        <begin position="6"/>
        <end position="49"/>
    </location>
</feature>